<keyword evidence="2" id="KW-1185">Reference proteome</keyword>
<evidence type="ECO:0000313" key="2">
    <source>
        <dbReference type="Proteomes" id="UP001148737"/>
    </source>
</evidence>
<proteinExistence type="predicted"/>
<name>A0ACC1QY53_9HYPO</name>
<protein>
    <submittedName>
        <fullName evidence="1">Uncharacterized protein</fullName>
    </submittedName>
</protein>
<organism evidence="1 2">
    <name type="scientific">Lecanicillium saksenae</name>
    <dbReference type="NCBI Taxonomy" id="468837"/>
    <lineage>
        <taxon>Eukaryota</taxon>
        <taxon>Fungi</taxon>
        <taxon>Dikarya</taxon>
        <taxon>Ascomycota</taxon>
        <taxon>Pezizomycotina</taxon>
        <taxon>Sordariomycetes</taxon>
        <taxon>Hypocreomycetidae</taxon>
        <taxon>Hypocreales</taxon>
        <taxon>Cordycipitaceae</taxon>
        <taxon>Lecanicillium</taxon>
    </lineage>
</organism>
<dbReference type="Proteomes" id="UP001148737">
    <property type="component" value="Unassembled WGS sequence"/>
</dbReference>
<evidence type="ECO:0000313" key="1">
    <source>
        <dbReference type="EMBL" id="KAJ3495315.1"/>
    </source>
</evidence>
<gene>
    <name evidence="1" type="ORF">NLG97_g3478</name>
</gene>
<accession>A0ACC1QY53</accession>
<comment type="caution">
    <text evidence="1">The sequence shown here is derived from an EMBL/GenBank/DDBJ whole genome shotgun (WGS) entry which is preliminary data.</text>
</comment>
<dbReference type="EMBL" id="JANAKD010000293">
    <property type="protein sequence ID" value="KAJ3495315.1"/>
    <property type="molecule type" value="Genomic_DNA"/>
</dbReference>
<reference evidence="1" key="1">
    <citation type="submission" date="2022-07" db="EMBL/GenBank/DDBJ databases">
        <title>Genome Sequence of Lecanicillium saksenae.</title>
        <authorList>
            <person name="Buettner E."/>
        </authorList>
    </citation>
    <scope>NUCLEOTIDE SEQUENCE</scope>
    <source>
        <strain evidence="1">VT-O1</strain>
    </source>
</reference>
<sequence length="567" mass="62604">MARKPVIAVAGLACETSTFSPSRTLAPAFHPLRADEIVRRYAFLHDDQPVGRDAIWKGALIGHALPGGMVTREAYETLTAEIIQRLEEMVKQQPIDGLWFDIHGAMCVEDLDDSEADLLRRIRKVIGPDVIVSASMDLHGNVSRELAHMCDLITCYRMAPHEDTMETKERACRNLITALSPSSPGKRPLKAWVPIPILLPGEQTSTRMEPAKHIYAAVPGVEAMDGVIDAAIWVGYAWADEPRNRAVVVVTGWDKSNVSRGAEKLASLFWDAHADFEFVAPTGSFAECLDAAVKSPAADRPFFISDSGDNPTAGGSGDVTWGLTNLLARPEFKSLDAGYTVIYASVPGPKAIEVAVAAGVGANVTVTAGAEVDNLHAPPLTMTGRVHSIKHGDRDAETEVVLRVGCVYAILTKLRKPYHKEKDFTDLKLDPRSADIVIVKIGYLEPQLYDMAKGWMLGLTPGGVDQDLERLGHHRIRRPMWPFDKSFEDIPNLKTRWIPNSNEPLSEKQTLNVCHDPTDHQSRLDSRKQEDIQNHESIYRRDLCLEDIPLHEKTAQKVKGHREPAGN</sequence>